<dbReference type="KEGG" id="gab:108462973"/>
<sequence>MNGNLPFSQATNQIPFARVSAHPNGDDGVPSHHHRSWWSITRKRNAMRGWRLWKSWRTRGVDVRAGGRARAFRHTWWRGAERGGCGVGNLRLPRLAEFGPSVVGSFV</sequence>
<comment type="caution">
    <text evidence="1">The sequence shown here is derived from an EMBL/GenBank/DDBJ whole genome shotgun (WGS) entry which is preliminary data.</text>
</comment>
<reference evidence="2" key="1">
    <citation type="submission" date="2014-09" db="EMBL/GenBank/DDBJ databases">
        <authorList>
            <person name="Mudge J."/>
            <person name="Ramaraj T."/>
            <person name="Lindquist I.E."/>
            <person name="Bharti A.K."/>
            <person name="Sundararajan A."/>
            <person name="Cameron C.T."/>
            <person name="Woodward J.E."/>
            <person name="May G.D."/>
            <person name="Brubaker C."/>
            <person name="Broadhvest J."/>
            <person name="Wilkins T.A."/>
        </authorList>
    </citation>
    <scope>NUCLEOTIDE SEQUENCE</scope>
    <source>
        <strain evidence="2">cv. AKA8401</strain>
    </source>
</reference>
<accession>A0A0B0MZL2</accession>
<proteinExistence type="predicted"/>
<dbReference type="AlphaFoldDB" id="A0A0B0MZL2"/>
<name>A0A0B0MZL2_GOSAR</name>
<dbReference type="Proteomes" id="UP000032142">
    <property type="component" value="Unassembled WGS sequence"/>
</dbReference>
<evidence type="ECO:0000313" key="2">
    <source>
        <dbReference type="Proteomes" id="UP000032142"/>
    </source>
</evidence>
<organism evidence="1 2">
    <name type="scientific">Gossypium arboreum</name>
    <name type="common">Tree cotton</name>
    <name type="synonym">Gossypium nanking</name>
    <dbReference type="NCBI Taxonomy" id="29729"/>
    <lineage>
        <taxon>Eukaryota</taxon>
        <taxon>Viridiplantae</taxon>
        <taxon>Streptophyta</taxon>
        <taxon>Embryophyta</taxon>
        <taxon>Tracheophyta</taxon>
        <taxon>Spermatophyta</taxon>
        <taxon>Magnoliopsida</taxon>
        <taxon>eudicotyledons</taxon>
        <taxon>Gunneridae</taxon>
        <taxon>Pentapetalae</taxon>
        <taxon>rosids</taxon>
        <taxon>malvids</taxon>
        <taxon>Malvales</taxon>
        <taxon>Malvaceae</taxon>
        <taxon>Malvoideae</taxon>
        <taxon>Gossypium</taxon>
    </lineage>
</organism>
<keyword evidence="2" id="KW-1185">Reference proteome</keyword>
<dbReference type="EMBL" id="JRRC01409645">
    <property type="protein sequence ID" value="KHG04341.1"/>
    <property type="molecule type" value="Genomic_DNA"/>
</dbReference>
<gene>
    <name evidence="1" type="ORF">F383_29507</name>
</gene>
<evidence type="ECO:0000313" key="1">
    <source>
        <dbReference type="EMBL" id="KHG04341.1"/>
    </source>
</evidence>
<protein>
    <submittedName>
        <fullName evidence="1">Uncharacterized protein</fullName>
    </submittedName>
</protein>